<keyword evidence="2" id="KW-1185">Reference proteome</keyword>
<dbReference type="EMBL" id="SZYD01000011">
    <property type="protein sequence ID" value="KAD4889131.1"/>
    <property type="molecule type" value="Genomic_DNA"/>
</dbReference>
<organism evidence="1 2">
    <name type="scientific">Mikania micrantha</name>
    <name type="common">bitter vine</name>
    <dbReference type="NCBI Taxonomy" id="192012"/>
    <lineage>
        <taxon>Eukaryota</taxon>
        <taxon>Viridiplantae</taxon>
        <taxon>Streptophyta</taxon>
        <taxon>Embryophyta</taxon>
        <taxon>Tracheophyta</taxon>
        <taxon>Spermatophyta</taxon>
        <taxon>Magnoliopsida</taxon>
        <taxon>eudicotyledons</taxon>
        <taxon>Gunneridae</taxon>
        <taxon>Pentapetalae</taxon>
        <taxon>asterids</taxon>
        <taxon>campanulids</taxon>
        <taxon>Asterales</taxon>
        <taxon>Asteraceae</taxon>
        <taxon>Asteroideae</taxon>
        <taxon>Heliantheae alliance</taxon>
        <taxon>Eupatorieae</taxon>
        <taxon>Mikania</taxon>
    </lineage>
</organism>
<dbReference type="Proteomes" id="UP000326396">
    <property type="component" value="Linkage Group LG19"/>
</dbReference>
<evidence type="ECO:0000313" key="1">
    <source>
        <dbReference type="EMBL" id="KAD4889131.1"/>
    </source>
</evidence>
<reference evidence="1 2" key="1">
    <citation type="submission" date="2019-05" db="EMBL/GenBank/DDBJ databases">
        <title>Mikania micrantha, genome provides insights into the molecular mechanism of rapid growth.</title>
        <authorList>
            <person name="Liu B."/>
        </authorList>
    </citation>
    <scope>NUCLEOTIDE SEQUENCE [LARGE SCALE GENOMIC DNA]</scope>
    <source>
        <strain evidence="1">NLD-2019</strain>
        <tissue evidence="1">Leaf</tissue>
    </source>
</reference>
<protein>
    <submittedName>
        <fullName evidence="1">Uncharacterized protein</fullName>
    </submittedName>
</protein>
<gene>
    <name evidence="1" type="ORF">E3N88_21204</name>
</gene>
<name>A0A5N6NJ75_9ASTR</name>
<evidence type="ECO:0000313" key="2">
    <source>
        <dbReference type="Proteomes" id="UP000326396"/>
    </source>
</evidence>
<dbReference type="AlphaFoldDB" id="A0A5N6NJ75"/>
<proteinExistence type="predicted"/>
<accession>A0A5N6NJ75</accession>
<sequence>MRKQQHSRSCKTCNTFITAEIEVAAVTILSQIWEAMNDKCVIGEEIIGWSLKSAEPLVPVSIVNLVDELQRFNGGRVFIYEGGGGNLGWWLLVREDDVGEIKVE</sequence>
<comment type="caution">
    <text evidence="1">The sequence shown here is derived from an EMBL/GenBank/DDBJ whole genome shotgun (WGS) entry which is preliminary data.</text>
</comment>